<reference evidence="3 4" key="1">
    <citation type="submission" date="2018-08" db="EMBL/GenBank/DDBJ databases">
        <title>Henriciella mobilis sp. nov., isolated from seawater.</title>
        <authorList>
            <person name="Cheng H."/>
            <person name="Wu Y.-H."/>
            <person name="Xu X.-W."/>
            <person name="Guo L.-L."/>
        </authorList>
    </citation>
    <scope>NUCLEOTIDE SEQUENCE [LARGE SCALE GENOMIC DNA]</scope>
    <source>
        <strain evidence="3 4">CCUG66934</strain>
    </source>
</reference>
<proteinExistence type="predicted"/>
<keyword evidence="1" id="KW-0732">Signal</keyword>
<feature type="chain" id="PRO_5017283563" evidence="1">
    <location>
        <begin position="21"/>
        <end position="213"/>
    </location>
</feature>
<gene>
    <name evidence="3" type="ORF">D1224_03545</name>
</gene>
<dbReference type="AlphaFoldDB" id="A0A399QW83"/>
<comment type="caution">
    <text evidence="3">The sequence shown here is derived from an EMBL/GenBank/DDBJ whole genome shotgun (WGS) entry which is preliminary data.</text>
</comment>
<organism evidence="3 4">
    <name type="scientific">Henriciella barbarensis</name>
    <dbReference type="NCBI Taxonomy" id="86342"/>
    <lineage>
        <taxon>Bacteria</taxon>
        <taxon>Pseudomonadati</taxon>
        <taxon>Pseudomonadota</taxon>
        <taxon>Alphaproteobacteria</taxon>
        <taxon>Hyphomonadales</taxon>
        <taxon>Hyphomonadaceae</taxon>
        <taxon>Henriciella</taxon>
    </lineage>
</organism>
<name>A0A399QW83_9PROT</name>
<keyword evidence="4" id="KW-1185">Reference proteome</keyword>
<dbReference type="PANTHER" id="PTHR34406">
    <property type="entry name" value="PROTEIN YCEI"/>
    <property type="match status" value="1"/>
</dbReference>
<dbReference type="Pfam" id="PF04264">
    <property type="entry name" value="YceI"/>
    <property type="match status" value="1"/>
</dbReference>
<dbReference type="SMART" id="SM00867">
    <property type="entry name" value="YceI"/>
    <property type="match status" value="1"/>
</dbReference>
<dbReference type="OrthoDB" id="9811006at2"/>
<feature type="domain" description="Lipid/polyisoprenoid-binding YceI-like" evidence="2">
    <location>
        <begin position="31"/>
        <end position="210"/>
    </location>
</feature>
<evidence type="ECO:0000313" key="4">
    <source>
        <dbReference type="Proteomes" id="UP000265431"/>
    </source>
</evidence>
<dbReference type="InterPro" id="IPR007372">
    <property type="entry name" value="Lipid/polyisoprenoid-bd_YceI"/>
</dbReference>
<dbReference type="EMBL" id="QWGB01000005">
    <property type="protein sequence ID" value="RIJ23356.1"/>
    <property type="molecule type" value="Genomic_DNA"/>
</dbReference>
<accession>A0A399QW83</accession>
<feature type="signal peptide" evidence="1">
    <location>
        <begin position="1"/>
        <end position="20"/>
    </location>
</feature>
<dbReference type="PANTHER" id="PTHR34406:SF1">
    <property type="entry name" value="PROTEIN YCEI"/>
    <property type="match status" value="1"/>
</dbReference>
<dbReference type="InterPro" id="IPR036761">
    <property type="entry name" value="TTHA0802/YceI-like_sf"/>
</dbReference>
<evidence type="ECO:0000259" key="2">
    <source>
        <dbReference type="SMART" id="SM00867"/>
    </source>
</evidence>
<dbReference type="Gene3D" id="2.40.128.110">
    <property type="entry name" value="Lipid/polyisoprenoid-binding, YceI-like"/>
    <property type="match status" value="1"/>
</dbReference>
<evidence type="ECO:0000313" key="3">
    <source>
        <dbReference type="EMBL" id="RIJ23356.1"/>
    </source>
</evidence>
<sequence>MRRIVTTAVLAALTAAPALAKQTLEGVADAFYQLDPNHSFLTFNVTHNGISTYTVYFTDFDATLDFAPGNPAASTLNLTINPAAVESNYPADYKAGHPNSEFESWNEALANDDRFLQADEYGEITFTSTSAELTGDFTGTVTGDLSFRGETRPVTLDVTYNGVANMPWMGERDTIGFTASTTIDRTEFGMDALQGIISNEVAIEFSGEFMQNE</sequence>
<protein>
    <submittedName>
        <fullName evidence="3">Polyisoprenoid-binding protein</fullName>
    </submittedName>
</protein>
<dbReference type="Proteomes" id="UP000265431">
    <property type="component" value="Unassembled WGS sequence"/>
</dbReference>
<dbReference type="RefSeq" id="WP_119378546.1">
    <property type="nucleotide sequence ID" value="NZ_QWGB01000005.1"/>
</dbReference>
<evidence type="ECO:0000256" key="1">
    <source>
        <dbReference type="SAM" id="SignalP"/>
    </source>
</evidence>
<dbReference type="SUPFAM" id="SSF101874">
    <property type="entry name" value="YceI-like"/>
    <property type="match status" value="1"/>
</dbReference>